<gene>
    <name evidence="2" type="ORF">BD289DRAFT_482822</name>
</gene>
<proteinExistence type="predicted"/>
<accession>A0A2T3A7I9</accession>
<dbReference type="InterPro" id="IPR012337">
    <property type="entry name" value="RNaseH-like_sf"/>
</dbReference>
<evidence type="ECO:0000313" key="3">
    <source>
        <dbReference type="Proteomes" id="UP000241462"/>
    </source>
</evidence>
<sequence length="302" mass="32696">MARKSVAEAPEKSKLLSNLQNCIHINKDRETAKNFASTILTSSAATSTPLTQTIWTDASLLHSGQPLQSSHIEGIADISILETLAIAAALNTALDGDNDDDDDGDHTTESHPGATLTPLGKEKQLMVFSDSRAALSNIENYASGLHSKNQWMKSIESSDQEKMDTMEDKIFHISSQVSSSKVDSRGETDQQSAKACQRDIILATLCKAYCCLVQRGNAVQFYWIPGHHGICGSNIADSWAKRAAYQQWPADAGVVPSPVSAASSPNLPGPWPFGSPHPTGIDDLRDVQVKPSRIVEIERDPF</sequence>
<evidence type="ECO:0000256" key="1">
    <source>
        <dbReference type="SAM" id="MobiDB-lite"/>
    </source>
</evidence>
<feature type="region of interest" description="Disordered" evidence="1">
    <location>
        <begin position="97"/>
        <end position="119"/>
    </location>
</feature>
<dbReference type="SUPFAM" id="SSF53098">
    <property type="entry name" value="Ribonuclease H-like"/>
    <property type="match status" value="1"/>
</dbReference>
<feature type="region of interest" description="Disordered" evidence="1">
    <location>
        <begin position="256"/>
        <end position="284"/>
    </location>
</feature>
<protein>
    <submittedName>
        <fullName evidence="2">Uncharacterized protein</fullName>
    </submittedName>
</protein>
<dbReference type="OrthoDB" id="8054137at2759"/>
<dbReference type="InParanoid" id="A0A2T3A7I9"/>
<feature type="compositionally biased region" description="Low complexity" evidence="1">
    <location>
        <begin position="256"/>
        <end position="265"/>
    </location>
</feature>
<organism evidence="2 3">
    <name type="scientific">Coniella lustricola</name>
    <dbReference type="NCBI Taxonomy" id="2025994"/>
    <lineage>
        <taxon>Eukaryota</taxon>
        <taxon>Fungi</taxon>
        <taxon>Dikarya</taxon>
        <taxon>Ascomycota</taxon>
        <taxon>Pezizomycotina</taxon>
        <taxon>Sordariomycetes</taxon>
        <taxon>Sordariomycetidae</taxon>
        <taxon>Diaporthales</taxon>
        <taxon>Schizoparmaceae</taxon>
        <taxon>Coniella</taxon>
    </lineage>
</organism>
<keyword evidence="3" id="KW-1185">Reference proteome</keyword>
<dbReference type="InterPro" id="IPR036397">
    <property type="entry name" value="RNaseH_sf"/>
</dbReference>
<dbReference type="AlphaFoldDB" id="A0A2T3A7I9"/>
<evidence type="ECO:0000313" key="2">
    <source>
        <dbReference type="EMBL" id="PSR84334.1"/>
    </source>
</evidence>
<dbReference type="Gene3D" id="3.30.420.10">
    <property type="entry name" value="Ribonuclease H-like superfamily/Ribonuclease H"/>
    <property type="match status" value="1"/>
</dbReference>
<reference evidence="2 3" key="1">
    <citation type="journal article" date="2018" name="Mycol. Prog.">
        <title>Coniella lustricola, a new species from submerged detritus.</title>
        <authorList>
            <person name="Raudabaugh D.B."/>
            <person name="Iturriaga T."/>
            <person name="Carver A."/>
            <person name="Mondo S."/>
            <person name="Pangilinan J."/>
            <person name="Lipzen A."/>
            <person name="He G."/>
            <person name="Amirebrahimi M."/>
            <person name="Grigoriev I.V."/>
            <person name="Miller A.N."/>
        </authorList>
    </citation>
    <scope>NUCLEOTIDE SEQUENCE [LARGE SCALE GENOMIC DNA]</scope>
    <source>
        <strain evidence="2 3">B22-T-1</strain>
    </source>
</reference>
<dbReference type="Proteomes" id="UP000241462">
    <property type="component" value="Unassembled WGS sequence"/>
</dbReference>
<dbReference type="GO" id="GO:0003676">
    <property type="term" value="F:nucleic acid binding"/>
    <property type="evidence" value="ECO:0007669"/>
    <property type="project" value="InterPro"/>
</dbReference>
<dbReference type="EMBL" id="KZ678445">
    <property type="protein sequence ID" value="PSR84334.1"/>
    <property type="molecule type" value="Genomic_DNA"/>
</dbReference>
<name>A0A2T3A7I9_9PEZI</name>